<gene>
    <name evidence="3" type="ORF">VTJ83DRAFT_5540</name>
</gene>
<organism evidence="3 4">
    <name type="scientific">Remersonia thermophila</name>
    <dbReference type="NCBI Taxonomy" id="72144"/>
    <lineage>
        <taxon>Eukaryota</taxon>
        <taxon>Fungi</taxon>
        <taxon>Dikarya</taxon>
        <taxon>Ascomycota</taxon>
        <taxon>Pezizomycotina</taxon>
        <taxon>Sordariomycetes</taxon>
        <taxon>Sordariomycetidae</taxon>
        <taxon>Sordariales</taxon>
        <taxon>Sordariales incertae sedis</taxon>
        <taxon>Remersonia</taxon>
    </lineage>
</organism>
<name>A0ABR4D786_9PEZI</name>
<accession>A0ABR4D786</accession>
<evidence type="ECO:0000256" key="1">
    <source>
        <dbReference type="ARBA" id="ARBA00005595"/>
    </source>
</evidence>
<evidence type="ECO:0000313" key="4">
    <source>
        <dbReference type="Proteomes" id="UP001600064"/>
    </source>
</evidence>
<keyword evidence="4" id="KW-1185">Reference proteome</keyword>
<comment type="caution">
    <text evidence="3">The sequence shown here is derived from an EMBL/GenBank/DDBJ whole genome shotgun (WGS) entry which is preliminary data.</text>
</comment>
<evidence type="ECO:0000313" key="3">
    <source>
        <dbReference type="EMBL" id="KAL2266188.1"/>
    </source>
</evidence>
<dbReference type="EMBL" id="JAZGUE010000005">
    <property type="protein sequence ID" value="KAL2266188.1"/>
    <property type="molecule type" value="Genomic_DNA"/>
</dbReference>
<comment type="similarity">
    <text evidence="1">Belongs to the CWC16 family.</text>
</comment>
<dbReference type="Proteomes" id="UP001600064">
    <property type="component" value="Unassembled WGS sequence"/>
</dbReference>
<evidence type="ECO:0000256" key="2">
    <source>
        <dbReference type="SAM" id="MobiDB-lite"/>
    </source>
</evidence>
<sequence length="397" mass="42586">MQGFNMGRYHPPDGDNDPGGGAPFSRSKRRAGAGAASAPVVRFEMPFAVWCAHCPKPTLIGQGVRFNAEKRRAGAYHSTPVWSFRMRHADCGGEIEMRTDPARADFVVVSGARRRDYGGGADAGEESGSLVASLGAVAPRPTPRELAEQRETAFERLEKTIADRERLLEVSRRIAELQEAEARRWGDPYSQNKRLRKAFRAGRHAREREAARADGIKARLGGIGIDLLPETEEDARRARLVDFGSVVDAAGGGGGDGDGDADPVRHARFNKALAKPLFEPSASNGGSGDKAGDAKATPKKLKSEIKAARVRENLVAEIVSNTRAERDPFLDFGGSSKKERPRLVGLKRKRALEEAPDPPRPSSAPPASTTAEEGNETPSSKGAAGTTPLVDYGSDSD</sequence>
<protein>
    <submittedName>
        <fullName evidence="3">Uncharacterized protein</fullName>
    </submittedName>
</protein>
<dbReference type="GeneID" id="98126796"/>
<dbReference type="PANTHER" id="PTHR12111:SF2">
    <property type="entry name" value="SPLICING FACTOR YJU2B-RELATED"/>
    <property type="match status" value="1"/>
</dbReference>
<feature type="region of interest" description="Disordered" evidence="2">
    <location>
        <begin position="275"/>
        <end position="307"/>
    </location>
</feature>
<dbReference type="InterPro" id="IPR007590">
    <property type="entry name" value="Saf4/Yju2"/>
</dbReference>
<dbReference type="PANTHER" id="PTHR12111">
    <property type="entry name" value="SPLICING FACTOR YJU2"/>
    <property type="match status" value="1"/>
</dbReference>
<dbReference type="Pfam" id="PF04502">
    <property type="entry name" value="Saf4_Yju2"/>
    <property type="match status" value="1"/>
</dbReference>
<dbReference type="RefSeq" id="XP_070864915.1">
    <property type="nucleotide sequence ID" value="XM_071012152.1"/>
</dbReference>
<feature type="region of interest" description="Disordered" evidence="2">
    <location>
        <begin position="1"/>
        <end position="30"/>
    </location>
</feature>
<proteinExistence type="inferred from homology"/>
<feature type="region of interest" description="Disordered" evidence="2">
    <location>
        <begin position="325"/>
        <end position="397"/>
    </location>
</feature>
<reference evidence="3 4" key="1">
    <citation type="journal article" date="2024" name="Commun. Biol.">
        <title>Comparative genomic analysis of thermophilic fungi reveals convergent evolutionary adaptations and gene losses.</title>
        <authorList>
            <person name="Steindorff A.S."/>
            <person name="Aguilar-Pontes M.V."/>
            <person name="Robinson A.J."/>
            <person name="Andreopoulos B."/>
            <person name="LaButti K."/>
            <person name="Kuo A."/>
            <person name="Mondo S."/>
            <person name="Riley R."/>
            <person name="Otillar R."/>
            <person name="Haridas S."/>
            <person name="Lipzen A."/>
            <person name="Grimwood J."/>
            <person name="Schmutz J."/>
            <person name="Clum A."/>
            <person name="Reid I.D."/>
            <person name="Moisan M.C."/>
            <person name="Butler G."/>
            <person name="Nguyen T.T.M."/>
            <person name="Dewar K."/>
            <person name="Conant G."/>
            <person name="Drula E."/>
            <person name="Henrissat B."/>
            <person name="Hansel C."/>
            <person name="Singer S."/>
            <person name="Hutchinson M.I."/>
            <person name="de Vries R.P."/>
            <person name="Natvig D.O."/>
            <person name="Powell A.J."/>
            <person name="Tsang A."/>
            <person name="Grigoriev I.V."/>
        </authorList>
    </citation>
    <scope>NUCLEOTIDE SEQUENCE [LARGE SCALE GENOMIC DNA]</scope>
    <source>
        <strain evidence="3 4">ATCC 22073</strain>
    </source>
</reference>